<evidence type="ECO:0000256" key="1">
    <source>
        <dbReference type="SAM" id="Phobius"/>
    </source>
</evidence>
<protein>
    <recommendedName>
        <fullName evidence="4">Type II secretion system protein M</fullName>
    </recommendedName>
</protein>
<keyword evidence="1" id="KW-0812">Transmembrane</keyword>
<name>A0A516SBS5_9NEIS</name>
<feature type="transmembrane region" description="Helical" evidence="1">
    <location>
        <begin position="29"/>
        <end position="48"/>
    </location>
</feature>
<keyword evidence="1" id="KW-0472">Membrane</keyword>
<evidence type="ECO:0000313" key="2">
    <source>
        <dbReference type="EMBL" id="QDQ25599.1"/>
    </source>
</evidence>
<proteinExistence type="predicted"/>
<keyword evidence="3" id="KW-1185">Reference proteome</keyword>
<dbReference type="EMBL" id="CP041730">
    <property type="protein sequence ID" value="QDQ25599.1"/>
    <property type="molecule type" value="Genomic_DNA"/>
</dbReference>
<sequence>MAADRSLDIHALPGRLRIAIEIRLHRQGWIAPCGWLLVLAAALVWLQLPFAERRLADQHTGVPHGGQPTVASAAGTMAPDSNAARLARLYTLLDQAGDRQANLRQVFDIAEAEGWDIAEADYTVSAKDGLVRLRILLPLQGSYPEIRALAEALLRGRPNLSLDDIGFKRDSSQADSLHATLKLSLWSRAGQGLGRGQKP</sequence>
<keyword evidence="1" id="KW-1133">Transmembrane helix</keyword>
<dbReference type="Proteomes" id="UP000317550">
    <property type="component" value="Chromosome"/>
</dbReference>
<gene>
    <name evidence="2" type="ORF">FNU76_04100</name>
</gene>
<dbReference type="KEGG" id="cari:FNU76_04100"/>
<accession>A0A516SBS5</accession>
<evidence type="ECO:0008006" key="4">
    <source>
        <dbReference type="Google" id="ProtNLM"/>
    </source>
</evidence>
<dbReference type="AlphaFoldDB" id="A0A516SBS5"/>
<reference evidence="3" key="1">
    <citation type="submission" date="2019-07" db="EMBL/GenBank/DDBJ databases">
        <title>Chitinimonas sp. nov., isolated from Ny-Alesund, arctica soil.</title>
        <authorList>
            <person name="Xu Q."/>
            <person name="Peng F."/>
        </authorList>
    </citation>
    <scope>NUCLEOTIDE SEQUENCE [LARGE SCALE GENOMIC DNA]</scope>
    <source>
        <strain evidence="3">R3-44</strain>
    </source>
</reference>
<organism evidence="2 3">
    <name type="scientific">Chitinimonas arctica</name>
    <dbReference type="NCBI Taxonomy" id="2594795"/>
    <lineage>
        <taxon>Bacteria</taxon>
        <taxon>Pseudomonadati</taxon>
        <taxon>Pseudomonadota</taxon>
        <taxon>Betaproteobacteria</taxon>
        <taxon>Neisseriales</taxon>
        <taxon>Chitinibacteraceae</taxon>
        <taxon>Chitinimonas</taxon>
    </lineage>
</organism>
<dbReference type="OrthoDB" id="9096701at2"/>
<evidence type="ECO:0000313" key="3">
    <source>
        <dbReference type="Proteomes" id="UP000317550"/>
    </source>
</evidence>
<dbReference type="RefSeq" id="WP_143856524.1">
    <property type="nucleotide sequence ID" value="NZ_CP041730.1"/>
</dbReference>